<sequence length="72" mass="7169">MTKGQQVLGTDGALAVRASLADLTSAAGTPAAGTVDVTSTPTQSTINNNFATLVQRINALTAALRDAGIIAN</sequence>
<dbReference type="EMBL" id="CP071839">
    <property type="protein sequence ID" value="QTD96977.1"/>
    <property type="molecule type" value="Genomic_DNA"/>
</dbReference>
<evidence type="ECO:0000313" key="1">
    <source>
        <dbReference type="EMBL" id="QTD96977.1"/>
    </source>
</evidence>
<name>A0ABX7TJY0_STRCY</name>
<dbReference type="Gene3D" id="6.10.140.1630">
    <property type="match status" value="1"/>
</dbReference>
<organism evidence="1 2">
    <name type="scientific">Streptomyces cyanogenus</name>
    <dbReference type="NCBI Taxonomy" id="80860"/>
    <lineage>
        <taxon>Bacteria</taxon>
        <taxon>Bacillati</taxon>
        <taxon>Actinomycetota</taxon>
        <taxon>Actinomycetes</taxon>
        <taxon>Kitasatosporales</taxon>
        <taxon>Streptomycetaceae</taxon>
        <taxon>Streptomyces</taxon>
    </lineage>
</organism>
<evidence type="ECO:0008006" key="3">
    <source>
        <dbReference type="Google" id="ProtNLM"/>
    </source>
</evidence>
<dbReference type="Proteomes" id="UP000663908">
    <property type="component" value="Chromosome"/>
</dbReference>
<keyword evidence="2" id="KW-1185">Reference proteome</keyword>
<proteinExistence type="predicted"/>
<reference evidence="1 2" key="1">
    <citation type="submission" date="2021-03" db="EMBL/GenBank/DDBJ databases">
        <title>Complete genome sequence of Streptomyces cyanogenus S136, producer of anticancer angucycline landomycin A.</title>
        <authorList>
            <person name="Hrab P."/>
            <person name="Ruckert C."/>
            <person name="Busche T."/>
            <person name="Ostash I."/>
            <person name="Kalinowski J."/>
            <person name="Fedorenko V."/>
            <person name="Yushchuk O."/>
            <person name="Ostash B."/>
        </authorList>
    </citation>
    <scope>NUCLEOTIDE SEQUENCE [LARGE SCALE GENOMIC DNA]</scope>
    <source>
        <strain evidence="1 2">S136</strain>
    </source>
</reference>
<evidence type="ECO:0000313" key="2">
    <source>
        <dbReference type="Proteomes" id="UP000663908"/>
    </source>
</evidence>
<gene>
    <name evidence="1" type="ORF">S1361_06410</name>
</gene>
<dbReference type="RefSeq" id="WP_208030868.1">
    <property type="nucleotide sequence ID" value="NZ_CP071839.1"/>
</dbReference>
<accession>A0ABX7TJY0</accession>
<protein>
    <recommendedName>
        <fullName evidence="3">Head fiber protein</fullName>
    </recommendedName>
</protein>